<keyword evidence="3" id="KW-1185">Reference proteome</keyword>
<dbReference type="AlphaFoldDB" id="A0AAQ3T3A0"/>
<keyword evidence="1" id="KW-1133">Transmembrane helix</keyword>
<evidence type="ECO:0000256" key="1">
    <source>
        <dbReference type="SAM" id="Phobius"/>
    </source>
</evidence>
<reference evidence="2 3" key="1">
    <citation type="submission" date="2024-02" db="EMBL/GenBank/DDBJ databases">
        <title>High-quality chromosome-scale genome assembly of Pensacola bahiagrass (Paspalum notatum Flugge var. saurae).</title>
        <authorList>
            <person name="Vega J.M."/>
            <person name="Podio M."/>
            <person name="Orjuela J."/>
            <person name="Siena L.A."/>
            <person name="Pessino S.C."/>
            <person name="Combes M.C."/>
            <person name="Mariac C."/>
            <person name="Albertini E."/>
            <person name="Pupilli F."/>
            <person name="Ortiz J.P.A."/>
            <person name="Leblanc O."/>
        </authorList>
    </citation>
    <scope>NUCLEOTIDE SEQUENCE [LARGE SCALE GENOMIC DNA]</scope>
    <source>
        <strain evidence="2">R1</strain>
        <tissue evidence="2">Leaf</tissue>
    </source>
</reference>
<gene>
    <name evidence="2" type="ORF">U9M48_014681</name>
</gene>
<dbReference type="EMBL" id="CP144747">
    <property type="protein sequence ID" value="WVZ65287.1"/>
    <property type="molecule type" value="Genomic_DNA"/>
</dbReference>
<feature type="transmembrane region" description="Helical" evidence="1">
    <location>
        <begin position="20"/>
        <end position="43"/>
    </location>
</feature>
<organism evidence="2 3">
    <name type="scientific">Paspalum notatum var. saurae</name>
    <dbReference type="NCBI Taxonomy" id="547442"/>
    <lineage>
        <taxon>Eukaryota</taxon>
        <taxon>Viridiplantae</taxon>
        <taxon>Streptophyta</taxon>
        <taxon>Embryophyta</taxon>
        <taxon>Tracheophyta</taxon>
        <taxon>Spermatophyta</taxon>
        <taxon>Magnoliopsida</taxon>
        <taxon>Liliopsida</taxon>
        <taxon>Poales</taxon>
        <taxon>Poaceae</taxon>
        <taxon>PACMAD clade</taxon>
        <taxon>Panicoideae</taxon>
        <taxon>Andropogonodae</taxon>
        <taxon>Paspaleae</taxon>
        <taxon>Paspalinae</taxon>
        <taxon>Paspalum</taxon>
    </lineage>
</organism>
<protein>
    <submittedName>
        <fullName evidence="2">Uncharacterized protein</fullName>
    </submittedName>
</protein>
<evidence type="ECO:0000313" key="2">
    <source>
        <dbReference type="EMBL" id="WVZ65287.1"/>
    </source>
</evidence>
<keyword evidence="1" id="KW-0812">Transmembrane</keyword>
<evidence type="ECO:0000313" key="3">
    <source>
        <dbReference type="Proteomes" id="UP001341281"/>
    </source>
</evidence>
<sequence>MALGVVFHGAQLALDLAVAGMSLAVALGFFALVTTVLCSAAFLHHSRPAAPDDSAVAGLIAFTSIAEKEVFQWMADLL</sequence>
<keyword evidence="1" id="KW-0472">Membrane</keyword>
<accession>A0AAQ3T3A0</accession>
<proteinExistence type="predicted"/>
<name>A0AAQ3T3A0_PASNO</name>
<dbReference type="Proteomes" id="UP001341281">
    <property type="component" value="Chromosome 03"/>
</dbReference>